<dbReference type="RefSeq" id="WP_126017355.1">
    <property type="nucleotide sequence ID" value="NZ_CP034437.1"/>
</dbReference>
<sequence length="132" mass="15402">MFPIRDLVPTYKFDYEVLGKLRKLDLNKIDINPIIPELFEWIQNINWPIAPDLCKILATFRANDIIPQIKLVLNSGDDCWQNSCLCYLIPELPIEVKRELLPDLLRIATSPTEIEKYCEFDSYAKKMIDSLS</sequence>
<evidence type="ECO:0000313" key="2">
    <source>
        <dbReference type="EMBL" id="AZN41649.1"/>
    </source>
</evidence>
<evidence type="ECO:0000313" key="3">
    <source>
        <dbReference type="Proteomes" id="UP000272528"/>
    </source>
</evidence>
<dbReference type="KEGG" id="palb:EJC50_19685"/>
<dbReference type="Pfam" id="PF16804">
    <property type="entry name" value="DUF5071"/>
    <property type="match status" value="1"/>
</dbReference>
<dbReference type="AlphaFoldDB" id="A0A3Q8X8C8"/>
<evidence type="ECO:0000259" key="1">
    <source>
        <dbReference type="Pfam" id="PF16804"/>
    </source>
</evidence>
<dbReference type="Gene3D" id="1.25.40.750">
    <property type="entry name" value="Domain of unknown function DUF5071"/>
    <property type="match status" value="1"/>
</dbReference>
<feature type="domain" description="DUF5071" evidence="1">
    <location>
        <begin position="7"/>
        <end position="128"/>
    </location>
</feature>
<accession>A0A3Q8X8C8</accession>
<dbReference type="CDD" id="cd11743">
    <property type="entry name" value="Cthe_2751_like"/>
    <property type="match status" value="1"/>
</dbReference>
<name>A0A3Q8X8C8_9BACL</name>
<dbReference type="EMBL" id="CP034437">
    <property type="protein sequence ID" value="AZN41649.1"/>
    <property type="molecule type" value="Genomic_DNA"/>
</dbReference>
<keyword evidence="3" id="KW-1185">Reference proteome</keyword>
<dbReference type="OrthoDB" id="1846249at2"/>
<gene>
    <name evidence="2" type="ORF">EJC50_19685</name>
</gene>
<reference evidence="3" key="1">
    <citation type="submission" date="2018-12" db="EMBL/GenBank/DDBJ databases">
        <title>Genome sequence of Peanibacillus sp.</title>
        <authorList>
            <person name="Subramani G."/>
            <person name="Srinivasan S."/>
            <person name="Kim M.K."/>
        </authorList>
    </citation>
    <scope>NUCLEOTIDE SEQUENCE [LARGE SCALE GENOMIC DNA]</scope>
    <source>
        <strain evidence="3">18JY67-1</strain>
    </source>
</reference>
<dbReference type="Proteomes" id="UP000272528">
    <property type="component" value="Chromosome"/>
</dbReference>
<dbReference type="InterPro" id="IPR031837">
    <property type="entry name" value="DUF5071"/>
</dbReference>
<dbReference type="InterPro" id="IPR038692">
    <property type="entry name" value="Cthe_2751_sf"/>
</dbReference>
<proteinExistence type="predicted"/>
<organism evidence="2 3">
    <name type="scientific">Paenibacillus albus</name>
    <dbReference type="NCBI Taxonomy" id="2495582"/>
    <lineage>
        <taxon>Bacteria</taxon>
        <taxon>Bacillati</taxon>
        <taxon>Bacillota</taxon>
        <taxon>Bacilli</taxon>
        <taxon>Bacillales</taxon>
        <taxon>Paenibacillaceae</taxon>
        <taxon>Paenibacillus</taxon>
    </lineage>
</organism>
<protein>
    <submittedName>
        <fullName evidence="2">DUF5071 domain-containing protein</fullName>
    </submittedName>
</protein>